<evidence type="ECO:0000313" key="1">
    <source>
        <dbReference type="EMBL" id="ATA90917.1"/>
    </source>
</evidence>
<dbReference type="Proteomes" id="UP000243136">
    <property type="component" value="Chromosome"/>
</dbReference>
<dbReference type="RefSeq" id="WP_095916512.1">
    <property type="nucleotide sequence ID" value="NZ_CP022388.1"/>
</dbReference>
<proteinExistence type="predicted"/>
<reference evidence="2" key="1">
    <citation type="submission" date="2017-06" db="EMBL/GenBank/DDBJ databases">
        <title>Capnocytophaga spp. assemblies.</title>
        <authorList>
            <person name="Gulvik C.A."/>
        </authorList>
    </citation>
    <scope>NUCLEOTIDE SEQUENCE [LARGE SCALE GENOMIC DNA]</scope>
    <source>
        <strain evidence="2">H5594</strain>
    </source>
</reference>
<sequence length="109" mass="12595">MKDLVVSYDVAVRLKEIGFDEPCMFFYRLNKLKISLNVSKLVSHSGALASSVSSDAILLSNHNLFNNDYSAPTYKQVFEWFRKKGYLPNKLPSNEDFLFQLCDLYEDNE</sequence>
<organism evidence="1 2">
    <name type="scientific">Capnocytophaga canimorsus</name>
    <dbReference type="NCBI Taxonomy" id="28188"/>
    <lineage>
        <taxon>Bacteria</taxon>
        <taxon>Pseudomonadati</taxon>
        <taxon>Bacteroidota</taxon>
        <taxon>Flavobacteriia</taxon>
        <taxon>Flavobacteriales</taxon>
        <taxon>Flavobacteriaceae</taxon>
        <taxon>Capnocytophaga</taxon>
    </lineage>
</organism>
<gene>
    <name evidence="1" type="ORF">CGC56_01260</name>
</gene>
<dbReference type="EMBL" id="CP022388">
    <property type="protein sequence ID" value="ATA90917.1"/>
    <property type="molecule type" value="Genomic_DNA"/>
</dbReference>
<evidence type="ECO:0000313" key="2">
    <source>
        <dbReference type="Proteomes" id="UP000243136"/>
    </source>
</evidence>
<dbReference type="AlphaFoldDB" id="A0A250G407"/>
<name>A0A250G407_9FLAO</name>
<accession>A0A250G407</accession>
<protein>
    <submittedName>
        <fullName evidence="1">Uncharacterized protein</fullName>
    </submittedName>
</protein>